<evidence type="ECO:0000256" key="9">
    <source>
        <dbReference type="ARBA" id="ARBA00030757"/>
    </source>
</evidence>
<sequence>MPAETPETLRQALADHLLDAGWIRTPAVEAAFRTVPREAFAPDASLADAYADDVVARRYDADGRAISSVSAPWLQADMLEAAHLEAGHHLLEIGSGGYNAALGAKIVGERGSVTSVDIDPEVTARARLGLTVTGFNRVRVVTADGEHLARSLVPDGGFNAVIVTAEAWDLPWLDLLAEGGRLVVPLRIHGLVWSIAFTKRGQLLECEDPFIVCGFVPMRGAGAHTAPLLPLRGGEIGIRFEDGTPVDTGHLDAVLGGPRHDVRTGVTVRDMEPFDRLQLYIATTLPHVARLSVDPGRDAGVINPPPRWPAIVTLQDGSLARLAWVQVAHDGERGTHEFVVHGYGPAAPELATLMAEQVRRFDREHRTGGYPRLRAVPCSLTDRYSADDGPSVVKRHVRLDFTWTQTEGASR</sequence>
<comment type="caution">
    <text evidence="12">The sequence shown here is derived from an EMBL/GenBank/DDBJ whole genome shotgun (WGS) entry which is preliminary data.</text>
</comment>
<dbReference type="Proteomes" id="UP000011205">
    <property type="component" value="Unassembled WGS sequence"/>
</dbReference>
<dbReference type="EC" id="2.1.1.77" evidence="3"/>
<evidence type="ECO:0000256" key="7">
    <source>
        <dbReference type="ARBA" id="ARBA00022679"/>
    </source>
</evidence>
<evidence type="ECO:0000256" key="8">
    <source>
        <dbReference type="ARBA" id="ARBA00022691"/>
    </source>
</evidence>
<reference evidence="12 13" key="1">
    <citation type="journal article" date="2013" name="Genome Announc.">
        <title>Draft Genome Sequence of Streptomyces viridochromogenes Strain Tu57, Producer of Avilamycin.</title>
        <authorList>
            <person name="Gruning B.A."/>
            <person name="Erxleben A."/>
            <person name="Hahnlein A."/>
            <person name="Gunther S."/>
        </authorList>
    </citation>
    <scope>NUCLEOTIDE SEQUENCE [LARGE SCALE GENOMIC DNA]</scope>
    <source>
        <strain evidence="12 13">Tue57</strain>
    </source>
</reference>
<dbReference type="AlphaFoldDB" id="L8PHB3"/>
<keyword evidence="7" id="KW-0808">Transferase</keyword>
<evidence type="ECO:0000313" key="12">
    <source>
        <dbReference type="EMBL" id="ELS55800.1"/>
    </source>
</evidence>
<evidence type="ECO:0000256" key="5">
    <source>
        <dbReference type="ARBA" id="ARBA00022490"/>
    </source>
</evidence>
<dbReference type="CDD" id="cd02440">
    <property type="entry name" value="AdoMet_MTases"/>
    <property type="match status" value="1"/>
</dbReference>
<dbReference type="Gene3D" id="3.40.50.150">
    <property type="entry name" value="Vaccinia Virus protein VP39"/>
    <property type="match status" value="1"/>
</dbReference>
<dbReference type="SUPFAM" id="SSF53335">
    <property type="entry name" value="S-adenosyl-L-methionine-dependent methyltransferases"/>
    <property type="match status" value="1"/>
</dbReference>
<dbReference type="PANTHER" id="PTHR11579:SF0">
    <property type="entry name" value="PROTEIN-L-ISOASPARTATE(D-ASPARTATE) O-METHYLTRANSFERASE"/>
    <property type="match status" value="1"/>
</dbReference>
<keyword evidence="5" id="KW-0963">Cytoplasm</keyword>
<dbReference type="InterPro" id="IPR000682">
    <property type="entry name" value="PCMT"/>
</dbReference>
<protein>
    <recommendedName>
        <fullName evidence="4">Protein-L-isoaspartate O-methyltransferase</fullName>
        <ecNumber evidence="3">2.1.1.77</ecNumber>
    </recommendedName>
    <alternativeName>
        <fullName evidence="11">L-isoaspartyl protein carboxyl methyltransferase</fullName>
    </alternativeName>
    <alternativeName>
        <fullName evidence="9">Protein L-isoaspartyl methyltransferase</fullName>
    </alternativeName>
    <alternativeName>
        <fullName evidence="10">Protein-beta-aspartate methyltransferase</fullName>
    </alternativeName>
</protein>
<dbReference type="GO" id="GO:0005737">
    <property type="term" value="C:cytoplasm"/>
    <property type="evidence" value="ECO:0007669"/>
    <property type="project" value="UniProtKB-SubCell"/>
</dbReference>
<evidence type="ECO:0000256" key="6">
    <source>
        <dbReference type="ARBA" id="ARBA00022603"/>
    </source>
</evidence>
<name>L8PHB3_STRVR</name>
<dbReference type="EMBL" id="AMLP01000102">
    <property type="protein sequence ID" value="ELS55800.1"/>
    <property type="molecule type" value="Genomic_DNA"/>
</dbReference>
<organism evidence="12 13">
    <name type="scientific">Streptomyces viridochromogenes Tue57</name>
    <dbReference type="NCBI Taxonomy" id="1160705"/>
    <lineage>
        <taxon>Bacteria</taxon>
        <taxon>Bacillati</taxon>
        <taxon>Actinomycetota</taxon>
        <taxon>Actinomycetes</taxon>
        <taxon>Kitasatosporales</taxon>
        <taxon>Streptomycetaceae</taxon>
        <taxon>Streptomyces</taxon>
    </lineage>
</organism>
<comment type="subcellular location">
    <subcellularLocation>
        <location evidence="1">Cytoplasm</location>
    </subcellularLocation>
</comment>
<keyword evidence="6" id="KW-0489">Methyltransferase</keyword>
<keyword evidence="8" id="KW-0949">S-adenosyl-L-methionine</keyword>
<dbReference type="InterPro" id="IPR027573">
    <property type="entry name" value="Methyltran_FxLD"/>
</dbReference>
<evidence type="ECO:0000256" key="2">
    <source>
        <dbReference type="ARBA" id="ARBA00005369"/>
    </source>
</evidence>
<evidence type="ECO:0000256" key="10">
    <source>
        <dbReference type="ARBA" id="ARBA00031323"/>
    </source>
</evidence>
<dbReference type="PANTHER" id="PTHR11579">
    <property type="entry name" value="PROTEIN-L-ISOASPARTATE O-METHYLTRANSFERASE"/>
    <property type="match status" value="1"/>
</dbReference>
<evidence type="ECO:0000256" key="1">
    <source>
        <dbReference type="ARBA" id="ARBA00004496"/>
    </source>
</evidence>
<evidence type="ECO:0000256" key="3">
    <source>
        <dbReference type="ARBA" id="ARBA00011890"/>
    </source>
</evidence>
<proteinExistence type="inferred from homology"/>
<dbReference type="NCBIfam" id="TIGR04364">
    <property type="entry name" value="methyltran_FxLD"/>
    <property type="match status" value="1"/>
</dbReference>
<dbReference type="InterPro" id="IPR029063">
    <property type="entry name" value="SAM-dependent_MTases_sf"/>
</dbReference>
<dbReference type="GO" id="GO:0032259">
    <property type="term" value="P:methylation"/>
    <property type="evidence" value="ECO:0007669"/>
    <property type="project" value="UniProtKB-KW"/>
</dbReference>
<dbReference type="Pfam" id="PF01135">
    <property type="entry name" value="PCMT"/>
    <property type="match status" value="1"/>
</dbReference>
<evidence type="ECO:0000256" key="11">
    <source>
        <dbReference type="ARBA" id="ARBA00031350"/>
    </source>
</evidence>
<dbReference type="PATRIC" id="fig|1160705.3.peg.3121"/>
<evidence type="ECO:0000256" key="4">
    <source>
        <dbReference type="ARBA" id="ARBA00013346"/>
    </source>
</evidence>
<accession>L8PHB3</accession>
<evidence type="ECO:0000313" key="13">
    <source>
        <dbReference type="Proteomes" id="UP000011205"/>
    </source>
</evidence>
<dbReference type="GO" id="GO:0004719">
    <property type="term" value="F:protein-L-isoaspartate (D-aspartate) O-methyltransferase activity"/>
    <property type="evidence" value="ECO:0007669"/>
    <property type="project" value="UniProtKB-EC"/>
</dbReference>
<comment type="similarity">
    <text evidence="2">Belongs to the methyltransferase superfamily. L-isoaspartyl/D-aspartyl protein methyltransferase family.</text>
</comment>
<gene>
    <name evidence="12" type="ORF">STVIR_3145</name>
</gene>